<dbReference type="PRINTS" id="PR00722">
    <property type="entry name" value="CHYMOTRYPSIN"/>
</dbReference>
<proteinExistence type="predicted"/>
<dbReference type="InterPro" id="IPR043504">
    <property type="entry name" value="Peptidase_S1_PA_chymotrypsin"/>
</dbReference>
<dbReference type="EMBL" id="CYRX01000024">
    <property type="protein sequence ID" value="CUH60086.1"/>
    <property type="molecule type" value="Genomic_DNA"/>
</dbReference>
<dbReference type="InterPro" id="IPR009003">
    <property type="entry name" value="Peptidase_S1_PA"/>
</dbReference>
<dbReference type="PROSITE" id="PS50240">
    <property type="entry name" value="TRYPSIN_DOM"/>
    <property type="match status" value="1"/>
</dbReference>
<gene>
    <name evidence="3" type="ORF">THS5294_01375</name>
</gene>
<dbReference type="Proteomes" id="UP000051298">
    <property type="component" value="Unassembled WGS sequence"/>
</dbReference>
<dbReference type="InterPro" id="IPR018114">
    <property type="entry name" value="TRYPSIN_HIS"/>
</dbReference>
<dbReference type="STRING" id="266809.PM03_14540"/>
<dbReference type="GO" id="GO:0006508">
    <property type="term" value="P:proteolysis"/>
    <property type="evidence" value="ECO:0007669"/>
    <property type="project" value="InterPro"/>
</dbReference>
<evidence type="ECO:0000256" key="1">
    <source>
        <dbReference type="ARBA" id="ARBA00022729"/>
    </source>
</evidence>
<evidence type="ECO:0000259" key="2">
    <source>
        <dbReference type="PROSITE" id="PS50240"/>
    </source>
</evidence>
<sequence length="224" mass="22722">MGLLLGATPGLAQDGLPRLPLTYAPAFDAIGRLGPDPKFQTSQGCTATLIAPDLLLTAAHCLAAGPSNAVFAPGWRVGRRNPSIAIARTLRHPDYGGIGSLQFENDIALAVLSVPVTGVPPLALADLSGAAIYNEPVALLGYHAGAQGGLSGAFDCPVGPGRGRLMGVECPVRGGNSGSPLLIKSDGEWRIVGVAAARAGNRAAMAVALDDWLHASVAAHLKGD</sequence>
<dbReference type="SUPFAM" id="SSF50494">
    <property type="entry name" value="Trypsin-like serine proteases"/>
    <property type="match status" value="1"/>
</dbReference>
<accession>A0A0P1EZ99</accession>
<dbReference type="RefSeq" id="WP_072936776.1">
    <property type="nucleotide sequence ID" value="NZ_QEOR01000001.1"/>
</dbReference>
<dbReference type="Pfam" id="PF13365">
    <property type="entry name" value="Trypsin_2"/>
    <property type="match status" value="1"/>
</dbReference>
<dbReference type="PANTHER" id="PTHR15462">
    <property type="entry name" value="SERINE PROTEASE"/>
    <property type="match status" value="1"/>
</dbReference>
<dbReference type="eggNOG" id="COG3591">
    <property type="taxonomic scope" value="Bacteria"/>
</dbReference>
<dbReference type="AlphaFoldDB" id="A0A0P1EZ99"/>
<organism evidence="3 4">
    <name type="scientific">Thalassobacter stenotrophicus</name>
    <dbReference type="NCBI Taxonomy" id="266809"/>
    <lineage>
        <taxon>Bacteria</taxon>
        <taxon>Pseudomonadati</taxon>
        <taxon>Pseudomonadota</taxon>
        <taxon>Alphaproteobacteria</taxon>
        <taxon>Rhodobacterales</taxon>
        <taxon>Roseobacteraceae</taxon>
        <taxon>Thalassobacter</taxon>
    </lineage>
</organism>
<evidence type="ECO:0000313" key="3">
    <source>
        <dbReference type="EMBL" id="CUH60086.1"/>
    </source>
</evidence>
<protein>
    <submittedName>
        <fullName evidence="3">V8-like Glu-specific endopeptidase</fullName>
    </submittedName>
</protein>
<keyword evidence="1" id="KW-0732">Signal</keyword>
<dbReference type="InterPro" id="IPR001254">
    <property type="entry name" value="Trypsin_dom"/>
</dbReference>
<dbReference type="InterPro" id="IPR050966">
    <property type="entry name" value="Glutamyl_endopeptidase"/>
</dbReference>
<dbReference type="Gene3D" id="2.40.10.10">
    <property type="entry name" value="Trypsin-like serine proteases"/>
    <property type="match status" value="2"/>
</dbReference>
<dbReference type="GO" id="GO:0004252">
    <property type="term" value="F:serine-type endopeptidase activity"/>
    <property type="evidence" value="ECO:0007669"/>
    <property type="project" value="InterPro"/>
</dbReference>
<name>A0A0P1EZ99_9RHOB</name>
<reference evidence="3 4" key="1">
    <citation type="submission" date="2015-09" db="EMBL/GenBank/DDBJ databases">
        <authorList>
            <consortium name="Swine Surveillance"/>
        </authorList>
    </citation>
    <scope>NUCLEOTIDE SEQUENCE [LARGE SCALE GENOMIC DNA]</scope>
    <source>
        <strain evidence="3 4">CECT 5294</strain>
    </source>
</reference>
<evidence type="ECO:0000313" key="4">
    <source>
        <dbReference type="Proteomes" id="UP000051298"/>
    </source>
</evidence>
<dbReference type="PANTHER" id="PTHR15462:SF8">
    <property type="entry name" value="SERINE PROTEASE"/>
    <property type="match status" value="1"/>
</dbReference>
<dbReference type="PROSITE" id="PS00134">
    <property type="entry name" value="TRYPSIN_HIS"/>
    <property type="match status" value="1"/>
</dbReference>
<dbReference type="InterPro" id="IPR001314">
    <property type="entry name" value="Peptidase_S1A"/>
</dbReference>
<feature type="domain" description="Peptidase S1" evidence="2">
    <location>
        <begin position="4"/>
        <end position="218"/>
    </location>
</feature>